<dbReference type="AlphaFoldDB" id="A0A6B1D3P5"/>
<name>A0A6B1D3P5_9CHLR</name>
<proteinExistence type="predicted"/>
<accession>A0A6B1D3P5</accession>
<dbReference type="Gene3D" id="2.60.40.3440">
    <property type="match status" value="1"/>
</dbReference>
<protein>
    <submittedName>
        <fullName evidence="1">Uncharacterized protein</fullName>
    </submittedName>
</protein>
<reference evidence="1" key="1">
    <citation type="submission" date="2019-09" db="EMBL/GenBank/DDBJ databases">
        <title>Characterisation of the sponge microbiome using genome-centric metagenomics.</title>
        <authorList>
            <person name="Engelberts J.P."/>
            <person name="Robbins S.J."/>
            <person name="De Goeij J.M."/>
            <person name="Aranda M."/>
            <person name="Bell S.C."/>
            <person name="Webster N.S."/>
        </authorList>
    </citation>
    <scope>NUCLEOTIDE SEQUENCE</scope>
    <source>
        <strain evidence="1">SB0661_bin_32</strain>
    </source>
</reference>
<sequence length="264" mass="28788">MPSSFHDSIDHRLQELNPLSSSLLRTAVLALLPALTVLVFAAKPAFAQSIPPPTPNFLVDDYVSVPRNGSADIEVLGNDIVPEFASFDFSMPENGSFRSFTSNAVRKLLSFNFTPNLNFVGEDSFDYFVSDRRGLALQATVYITVIGGGLNCPTCLNRHEAAPVNVTIDGDGAHNYHFIGDDGVSTGPVLPPVRKLAKKHLPGSGNVVLFSGTNTLSGAPVIISYLSDEQVVHVHTYYADRHDGSMKPYIFVIDPDNEVSHWEW</sequence>
<evidence type="ECO:0000313" key="1">
    <source>
        <dbReference type="EMBL" id="MYC94164.1"/>
    </source>
</evidence>
<gene>
    <name evidence="1" type="ORF">F4X14_04265</name>
</gene>
<comment type="caution">
    <text evidence="1">The sequence shown here is derived from an EMBL/GenBank/DDBJ whole genome shotgun (WGS) entry which is preliminary data.</text>
</comment>
<dbReference type="Pfam" id="PF17963">
    <property type="entry name" value="Big_9"/>
    <property type="match status" value="1"/>
</dbReference>
<dbReference type="EMBL" id="VXMH01000019">
    <property type="protein sequence ID" value="MYC94164.1"/>
    <property type="molecule type" value="Genomic_DNA"/>
</dbReference>
<organism evidence="1">
    <name type="scientific">Caldilineaceae bacterium SB0661_bin_32</name>
    <dbReference type="NCBI Taxonomy" id="2605255"/>
    <lineage>
        <taxon>Bacteria</taxon>
        <taxon>Bacillati</taxon>
        <taxon>Chloroflexota</taxon>
        <taxon>Caldilineae</taxon>
        <taxon>Caldilineales</taxon>
        <taxon>Caldilineaceae</taxon>
    </lineage>
</organism>